<dbReference type="Proteomes" id="UP000054144">
    <property type="component" value="Unassembled WGS sequence"/>
</dbReference>
<dbReference type="PANTHER" id="PTHR12709">
    <property type="entry name" value="DNA-DIRECTED RNA POLYMERASE II, III"/>
    <property type="match status" value="1"/>
</dbReference>
<evidence type="ECO:0000259" key="8">
    <source>
        <dbReference type="Pfam" id="PF08292"/>
    </source>
</evidence>
<dbReference type="InterPro" id="IPR036898">
    <property type="entry name" value="RNA_pol_Rpb7-like_N_sf"/>
</dbReference>
<dbReference type="GO" id="GO:0006384">
    <property type="term" value="P:transcription initiation at RNA polymerase III promoter"/>
    <property type="evidence" value="ECO:0007669"/>
    <property type="project" value="TreeGrafter"/>
</dbReference>
<accession>A0A0D7AK06</accession>
<dbReference type="CDD" id="cd04330">
    <property type="entry name" value="RNAP_III_Rpc25_N"/>
    <property type="match status" value="1"/>
</dbReference>
<proteinExistence type="inferred from homology"/>
<dbReference type="GO" id="GO:0005666">
    <property type="term" value="C:RNA polymerase III complex"/>
    <property type="evidence" value="ECO:0007669"/>
    <property type="project" value="TreeGrafter"/>
</dbReference>
<evidence type="ECO:0000256" key="3">
    <source>
        <dbReference type="ARBA" id="ARBA00022478"/>
    </source>
</evidence>
<dbReference type="InterPro" id="IPR005576">
    <property type="entry name" value="Rpb7-like_N"/>
</dbReference>
<evidence type="ECO:0000256" key="5">
    <source>
        <dbReference type="ARBA" id="ARBA00023242"/>
    </source>
</evidence>
<dbReference type="EMBL" id="KN881647">
    <property type="protein sequence ID" value="KIY51912.1"/>
    <property type="molecule type" value="Genomic_DNA"/>
</dbReference>
<dbReference type="Gene3D" id="3.30.1490.120">
    <property type="entry name" value="RNA polymerase Rpb7-like, N-terminal domain"/>
    <property type="match status" value="1"/>
</dbReference>
<feature type="region of interest" description="Disordered" evidence="6">
    <location>
        <begin position="175"/>
        <end position="195"/>
    </location>
</feature>
<evidence type="ECO:0000313" key="10">
    <source>
        <dbReference type="Proteomes" id="UP000054144"/>
    </source>
</evidence>
<feature type="domain" description="RNA polymerase Rpb7-like N-terminal" evidence="7">
    <location>
        <begin position="8"/>
        <end position="64"/>
    </location>
</feature>
<dbReference type="Pfam" id="PF08292">
    <property type="entry name" value="RNA_pol_Rbc25"/>
    <property type="match status" value="1"/>
</dbReference>
<dbReference type="InterPro" id="IPR012340">
    <property type="entry name" value="NA-bd_OB-fold"/>
</dbReference>
<evidence type="ECO:0000256" key="6">
    <source>
        <dbReference type="SAM" id="MobiDB-lite"/>
    </source>
</evidence>
<dbReference type="PANTHER" id="PTHR12709:SF1">
    <property type="entry name" value="DNA-DIRECTED RNA POLYMERASE III SUBUNIT RPC8"/>
    <property type="match status" value="1"/>
</dbReference>
<evidence type="ECO:0000256" key="2">
    <source>
        <dbReference type="ARBA" id="ARBA00009307"/>
    </source>
</evidence>
<evidence type="ECO:0000313" key="9">
    <source>
        <dbReference type="EMBL" id="KIY51912.1"/>
    </source>
</evidence>
<organism evidence="9 10">
    <name type="scientific">Fistulina hepatica ATCC 64428</name>
    <dbReference type="NCBI Taxonomy" id="1128425"/>
    <lineage>
        <taxon>Eukaryota</taxon>
        <taxon>Fungi</taxon>
        <taxon>Dikarya</taxon>
        <taxon>Basidiomycota</taxon>
        <taxon>Agaricomycotina</taxon>
        <taxon>Agaricomycetes</taxon>
        <taxon>Agaricomycetidae</taxon>
        <taxon>Agaricales</taxon>
        <taxon>Fistulinaceae</taxon>
        <taxon>Fistulina</taxon>
    </lineage>
</organism>
<dbReference type="Pfam" id="PF03876">
    <property type="entry name" value="SHS2_Rpb7-N"/>
    <property type="match status" value="1"/>
</dbReference>
<keyword evidence="5" id="KW-0539">Nucleus</keyword>
<gene>
    <name evidence="9" type="ORF">FISHEDRAFT_36208</name>
</gene>
<evidence type="ECO:0000256" key="1">
    <source>
        <dbReference type="ARBA" id="ARBA00004123"/>
    </source>
</evidence>
<evidence type="ECO:0000259" key="7">
    <source>
        <dbReference type="Pfam" id="PF03876"/>
    </source>
</evidence>
<dbReference type="InterPro" id="IPR013238">
    <property type="entry name" value="RNA_pol_III_Rbc25"/>
</dbReference>
<keyword evidence="4" id="KW-0804">Transcription</keyword>
<dbReference type="InterPro" id="IPR045113">
    <property type="entry name" value="Rpb7-like"/>
</dbReference>
<dbReference type="Gene3D" id="2.40.50.140">
    <property type="entry name" value="Nucleic acid-binding proteins"/>
    <property type="match status" value="1"/>
</dbReference>
<comment type="subcellular location">
    <subcellularLocation>
        <location evidence="1">Nucleus</location>
    </subcellularLocation>
</comment>
<reference evidence="9 10" key="1">
    <citation type="journal article" date="2015" name="Fungal Genet. Biol.">
        <title>Evolution of novel wood decay mechanisms in Agaricales revealed by the genome sequences of Fistulina hepatica and Cylindrobasidium torrendii.</title>
        <authorList>
            <person name="Floudas D."/>
            <person name="Held B.W."/>
            <person name="Riley R."/>
            <person name="Nagy L.G."/>
            <person name="Koehler G."/>
            <person name="Ransdell A.S."/>
            <person name="Younus H."/>
            <person name="Chow J."/>
            <person name="Chiniquy J."/>
            <person name="Lipzen A."/>
            <person name="Tritt A."/>
            <person name="Sun H."/>
            <person name="Haridas S."/>
            <person name="LaButti K."/>
            <person name="Ohm R.A."/>
            <person name="Kues U."/>
            <person name="Blanchette R.A."/>
            <person name="Grigoriev I.V."/>
            <person name="Minto R.E."/>
            <person name="Hibbett D.S."/>
        </authorList>
    </citation>
    <scope>NUCLEOTIDE SEQUENCE [LARGE SCALE GENOMIC DNA]</scope>
    <source>
        <strain evidence="9 10">ATCC 64428</strain>
    </source>
</reference>
<sequence>MFQLSIIKDTIPVQPCDFGLPAPQALTTELNKKYANKVLHNVGLGICVFDFVEVGEGKVRYGDGLLWYRLTFRLVVFRPFVSEVILAKVQTSDHEGMRLSLGFFDDIYIPAVYLPQPSTFDPIDRAHFWLLNAPDGADTEMTMHQLLDTPKDERLYILKGDTVRVRVEADEFYDDEPGPVKKSELNAAANPASDAARVQPKRSPYTITCSMAEQGLGPIWWWNGGEAEEGDDDAMDQS</sequence>
<name>A0A0D7AK06_9AGAR</name>
<keyword evidence="10" id="KW-1185">Reference proteome</keyword>
<feature type="domain" description="RNA polymerase III subunit Rpc25" evidence="8">
    <location>
        <begin position="83"/>
        <end position="222"/>
    </location>
</feature>
<protein>
    <submittedName>
        <fullName evidence="9">Polymerase III polypeptide H</fullName>
    </submittedName>
</protein>
<dbReference type="SUPFAM" id="SSF88798">
    <property type="entry name" value="N-terminal, heterodimerisation domain of RBP7 (RpoE)"/>
    <property type="match status" value="1"/>
</dbReference>
<dbReference type="AlphaFoldDB" id="A0A0D7AK06"/>
<keyword evidence="3" id="KW-0240">DNA-directed RNA polymerase</keyword>
<dbReference type="OrthoDB" id="10256606at2759"/>
<dbReference type="SUPFAM" id="SSF50249">
    <property type="entry name" value="Nucleic acid-binding proteins"/>
    <property type="match status" value="1"/>
</dbReference>
<comment type="similarity">
    <text evidence="2">Belongs to the eukaryotic RPB7/RPC8 RNA polymerase subunit family.</text>
</comment>
<evidence type="ECO:0000256" key="4">
    <source>
        <dbReference type="ARBA" id="ARBA00023163"/>
    </source>
</evidence>